<keyword evidence="1" id="KW-0812">Transmembrane</keyword>
<evidence type="ECO:0000256" key="1">
    <source>
        <dbReference type="SAM" id="Phobius"/>
    </source>
</evidence>
<evidence type="ECO:0008006" key="3">
    <source>
        <dbReference type="Google" id="ProtNLM"/>
    </source>
</evidence>
<geneLocation type="mitochondrion" evidence="2"/>
<name>A0A101LV02_PICGL</name>
<evidence type="ECO:0000313" key="2">
    <source>
        <dbReference type="EMBL" id="KUM45835.1"/>
    </source>
</evidence>
<keyword evidence="1" id="KW-1133">Transmembrane helix</keyword>
<protein>
    <recommendedName>
        <fullName evidence="3">Transmembrane protein</fullName>
    </recommendedName>
</protein>
<organism evidence="2">
    <name type="scientific">Picea glauca</name>
    <name type="common">White spruce</name>
    <name type="synonym">Pinus glauca</name>
    <dbReference type="NCBI Taxonomy" id="3330"/>
    <lineage>
        <taxon>Eukaryota</taxon>
        <taxon>Viridiplantae</taxon>
        <taxon>Streptophyta</taxon>
        <taxon>Embryophyta</taxon>
        <taxon>Tracheophyta</taxon>
        <taxon>Spermatophyta</taxon>
        <taxon>Pinopsida</taxon>
        <taxon>Pinidae</taxon>
        <taxon>Conifers I</taxon>
        <taxon>Pinales</taxon>
        <taxon>Pinaceae</taxon>
        <taxon>Picea</taxon>
    </lineage>
</organism>
<proteinExistence type="predicted"/>
<reference evidence="2" key="1">
    <citation type="journal article" date="2015" name="Genome Biol. Evol.">
        <title>Organellar Genomes of White Spruce (Picea glauca): Assembly and Annotation.</title>
        <authorList>
            <person name="Jackman S.D."/>
            <person name="Warren R.L."/>
            <person name="Gibb E.A."/>
            <person name="Vandervalk B.P."/>
            <person name="Mohamadi H."/>
            <person name="Chu J."/>
            <person name="Raymond A."/>
            <person name="Pleasance S."/>
            <person name="Coope R."/>
            <person name="Wildung M.R."/>
            <person name="Ritland C.E."/>
            <person name="Bousquet J."/>
            <person name="Jones S.J."/>
            <person name="Bohlmann J."/>
            <person name="Birol I."/>
        </authorList>
    </citation>
    <scope>NUCLEOTIDE SEQUENCE [LARGE SCALE GENOMIC DNA]</scope>
    <source>
        <tissue evidence="2">Flushing bud</tissue>
    </source>
</reference>
<keyword evidence="2" id="KW-0496">Mitochondrion</keyword>
<sequence>MSFEHGLDVHPSGYCYRLSGFDCRFFLRGWICLCLGGLIGLGDPFGFIGLGFVLVRGNACGWGVGLVP</sequence>
<accession>A0A101LV02</accession>
<feature type="transmembrane region" description="Helical" evidence="1">
    <location>
        <begin position="25"/>
        <end position="41"/>
    </location>
</feature>
<gene>
    <name evidence="2" type="ORF">ABT39_MTgene2189</name>
</gene>
<dbReference type="AlphaFoldDB" id="A0A101LV02"/>
<keyword evidence="1" id="KW-0472">Membrane</keyword>
<dbReference type="EMBL" id="LKAM01000015">
    <property type="protein sequence ID" value="KUM45835.1"/>
    <property type="molecule type" value="Genomic_DNA"/>
</dbReference>
<comment type="caution">
    <text evidence="2">The sequence shown here is derived from an EMBL/GenBank/DDBJ whole genome shotgun (WGS) entry which is preliminary data.</text>
</comment>